<gene>
    <name evidence="1" type="ORF">BRE01_65520</name>
</gene>
<proteinExistence type="predicted"/>
<dbReference type="EMBL" id="BJON01000035">
    <property type="protein sequence ID" value="GED72850.1"/>
    <property type="molecule type" value="Genomic_DNA"/>
</dbReference>
<keyword evidence="2" id="KW-1185">Reference proteome</keyword>
<evidence type="ECO:0000313" key="2">
    <source>
        <dbReference type="Proteomes" id="UP000319578"/>
    </source>
</evidence>
<evidence type="ECO:0000313" key="1">
    <source>
        <dbReference type="EMBL" id="GED72850.1"/>
    </source>
</evidence>
<reference evidence="1 2" key="1">
    <citation type="submission" date="2019-06" db="EMBL/GenBank/DDBJ databases">
        <title>Whole genome shotgun sequence of Brevibacillus reuszeri NBRC 15719.</title>
        <authorList>
            <person name="Hosoyama A."/>
            <person name="Uohara A."/>
            <person name="Ohji S."/>
            <person name="Ichikawa N."/>
        </authorList>
    </citation>
    <scope>NUCLEOTIDE SEQUENCE [LARGE SCALE GENOMIC DNA]</scope>
    <source>
        <strain evidence="1 2">NBRC 15719</strain>
    </source>
</reference>
<accession>A0ABQ0TYC9</accession>
<organism evidence="1 2">
    <name type="scientific">Brevibacillus reuszeri</name>
    <dbReference type="NCBI Taxonomy" id="54915"/>
    <lineage>
        <taxon>Bacteria</taxon>
        <taxon>Bacillati</taxon>
        <taxon>Bacillota</taxon>
        <taxon>Bacilli</taxon>
        <taxon>Bacillales</taxon>
        <taxon>Paenibacillaceae</taxon>
        <taxon>Brevibacillus</taxon>
    </lineage>
</organism>
<sequence length="91" mass="10332">MIHFNKALSSESFDYTDVTLVINSFRAMDRQWPAAWNGDQHAVSLAWDRSDENNPILTVYTDVIGDFTDIHVFFTSNLIDIHGNAITETTP</sequence>
<comment type="caution">
    <text evidence="1">The sequence shown here is derived from an EMBL/GenBank/DDBJ whole genome shotgun (WGS) entry which is preliminary data.</text>
</comment>
<name>A0ABQ0TYC9_9BACL</name>
<protein>
    <submittedName>
        <fullName evidence="1">Uncharacterized protein</fullName>
    </submittedName>
</protein>
<dbReference type="Proteomes" id="UP000319578">
    <property type="component" value="Unassembled WGS sequence"/>
</dbReference>